<keyword evidence="3" id="KW-1185">Reference proteome</keyword>
<gene>
    <name evidence="2" type="ORF">LMG23994_01744</name>
</gene>
<dbReference type="Proteomes" id="UP000701702">
    <property type="component" value="Unassembled WGS sequence"/>
</dbReference>
<dbReference type="RefSeq" id="WP_224001368.1">
    <property type="nucleotide sequence ID" value="NZ_CAJZAF010000007.1"/>
</dbReference>
<proteinExistence type="predicted"/>
<accession>A0ABM8WR91</accession>
<dbReference type="EMBL" id="CAJZAF010000007">
    <property type="protein sequence ID" value="CAG9169949.1"/>
    <property type="molecule type" value="Genomic_DNA"/>
</dbReference>
<comment type="caution">
    <text evidence="2">The sequence shown here is derived from an EMBL/GenBank/DDBJ whole genome shotgun (WGS) entry which is preliminary data.</text>
</comment>
<keyword evidence="1" id="KW-0812">Transmembrane</keyword>
<reference evidence="2 3" key="1">
    <citation type="submission" date="2021-08" db="EMBL/GenBank/DDBJ databases">
        <authorList>
            <person name="Peeters C."/>
        </authorList>
    </citation>
    <scope>NUCLEOTIDE SEQUENCE [LARGE SCALE GENOMIC DNA]</scope>
    <source>
        <strain evidence="2 3">LMG 23994</strain>
    </source>
</reference>
<evidence type="ECO:0000313" key="2">
    <source>
        <dbReference type="EMBL" id="CAG9169949.1"/>
    </source>
</evidence>
<name>A0ABM8WR91_9BURK</name>
<evidence type="ECO:0000256" key="1">
    <source>
        <dbReference type="SAM" id="Phobius"/>
    </source>
</evidence>
<feature type="transmembrane region" description="Helical" evidence="1">
    <location>
        <begin position="32"/>
        <end position="49"/>
    </location>
</feature>
<keyword evidence="1" id="KW-1133">Transmembrane helix</keyword>
<sequence length="85" mass="9380">MEMLDTFFKNLSLVVLGLVDLYGRITDSWHPVLAIAVPVGIFVGIKYLAPAWLFMGVSAVVAAFAAAFLVTMAYVFAYCMTLRRD</sequence>
<feature type="transmembrane region" description="Helical" evidence="1">
    <location>
        <begin position="55"/>
        <end position="79"/>
    </location>
</feature>
<evidence type="ECO:0000313" key="3">
    <source>
        <dbReference type="Proteomes" id="UP000701702"/>
    </source>
</evidence>
<organism evidence="2 3">
    <name type="scientific">Cupriavidus pinatubonensis</name>
    <dbReference type="NCBI Taxonomy" id="248026"/>
    <lineage>
        <taxon>Bacteria</taxon>
        <taxon>Pseudomonadati</taxon>
        <taxon>Pseudomonadota</taxon>
        <taxon>Betaproteobacteria</taxon>
        <taxon>Burkholderiales</taxon>
        <taxon>Burkholderiaceae</taxon>
        <taxon>Cupriavidus</taxon>
    </lineage>
</organism>
<protein>
    <submittedName>
        <fullName evidence="2">Uncharacterized protein</fullName>
    </submittedName>
</protein>
<keyword evidence="1" id="KW-0472">Membrane</keyword>